<name>X1VV40_9ZZZZ</name>
<dbReference type="GO" id="GO:0016833">
    <property type="term" value="F:oxo-acid-lyase activity"/>
    <property type="evidence" value="ECO:0007669"/>
    <property type="project" value="UniProtKB-ARBA"/>
</dbReference>
<dbReference type="AlphaFoldDB" id="X1VV40"/>
<dbReference type="CDD" id="cd00377">
    <property type="entry name" value="ICL_PEPM"/>
    <property type="match status" value="1"/>
</dbReference>
<accession>X1VV40</accession>
<reference evidence="1" key="1">
    <citation type="journal article" date="2014" name="Front. Microbiol.">
        <title>High frequency of phylogenetically diverse reductive dehalogenase-homologous genes in deep subseafloor sedimentary metagenomes.</title>
        <authorList>
            <person name="Kawai M."/>
            <person name="Futagami T."/>
            <person name="Toyoda A."/>
            <person name="Takaki Y."/>
            <person name="Nishi S."/>
            <person name="Hori S."/>
            <person name="Arai W."/>
            <person name="Tsubouchi T."/>
            <person name="Morono Y."/>
            <person name="Uchiyama I."/>
            <person name="Ito T."/>
            <person name="Fujiyama A."/>
            <person name="Inagaki F."/>
            <person name="Takami H."/>
        </authorList>
    </citation>
    <scope>NUCLEOTIDE SEQUENCE</scope>
    <source>
        <strain evidence="1">Expedition CK06-06</strain>
    </source>
</reference>
<dbReference type="InterPro" id="IPR040442">
    <property type="entry name" value="Pyrv_kinase-like_dom_sf"/>
</dbReference>
<dbReference type="InterPro" id="IPR015813">
    <property type="entry name" value="Pyrv/PenolPyrv_kinase-like_dom"/>
</dbReference>
<dbReference type="InterPro" id="IPR039556">
    <property type="entry name" value="ICL/PEPM"/>
</dbReference>
<gene>
    <name evidence="1" type="ORF">S12H4_46099</name>
</gene>
<dbReference type="SUPFAM" id="SSF51621">
    <property type="entry name" value="Phosphoenolpyruvate/pyruvate domain"/>
    <property type="match status" value="1"/>
</dbReference>
<organism evidence="1">
    <name type="scientific">marine sediment metagenome</name>
    <dbReference type="NCBI Taxonomy" id="412755"/>
    <lineage>
        <taxon>unclassified sequences</taxon>
        <taxon>metagenomes</taxon>
        <taxon>ecological metagenomes</taxon>
    </lineage>
</organism>
<sequence>EKAGAVGIHIEDQLVPGRYKPNVSGEIVPLQEQINKIRAAIEAREDRDFLIIGRTDAISKYGLKEAIRRGNLYAEAGADIIFVHGPRTIEELRMIAREVKSPNIVNYATMIESGNKPILSISQLEEIGFKIVIFPSTLLFTATRSMQKILGVLKKKGTVECSLESLISLEDFNQVIKLPQFRKWQRKYLPSGEK</sequence>
<dbReference type="PANTHER" id="PTHR42905:SF5">
    <property type="entry name" value="CARBOXYVINYL-CARBOXYPHOSPHONATE PHOSPHORYLMUTASE, CHLOROPLASTIC"/>
    <property type="match status" value="1"/>
</dbReference>
<evidence type="ECO:0000313" key="1">
    <source>
        <dbReference type="EMBL" id="GAJ14270.1"/>
    </source>
</evidence>
<dbReference type="Pfam" id="PF13714">
    <property type="entry name" value="PEP_mutase"/>
    <property type="match status" value="1"/>
</dbReference>
<protein>
    <submittedName>
        <fullName evidence="1">Uncharacterized protein</fullName>
    </submittedName>
</protein>
<dbReference type="Gene3D" id="3.20.20.60">
    <property type="entry name" value="Phosphoenolpyruvate-binding domains"/>
    <property type="match status" value="1"/>
</dbReference>
<comment type="caution">
    <text evidence="1">The sequence shown here is derived from an EMBL/GenBank/DDBJ whole genome shotgun (WGS) entry which is preliminary data.</text>
</comment>
<feature type="non-terminal residue" evidence="1">
    <location>
        <position position="1"/>
    </location>
</feature>
<proteinExistence type="predicted"/>
<dbReference type="PANTHER" id="PTHR42905">
    <property type="entry name" value="PHOSPHOENOLPYRUVATE CARBOXYLASE"/>
    <property type="match status" value="1"/>
</dbReference>
<dbReference type="EMBL" id="BARW01028572">
    <property type="protein sequence ID" value="GAJ14270.1"/>
    <property type="molecule type" value="Genomic_DNA"/>
</dbReference>